<dbReference type="RefSeq" id="WP_109616396.1">
    <property type="nucleotide sequence ID" value="NZ_QGDO01000001.1"/>
</dbReference>
<keyword evidence="1" id="KW-1133">Transmembrane helix</keyword>
<dbReference type="Proteomes" id="UP000245535">
    <property type="component" value="Unassembled WGS sequence"/>
</dbReference>
<feature type="transmembrane region" description="Helical" evidence="1">
    <location>
        <begin position="43"/>
        <end position="60"/>
    </location>
</feature>
<reference evidence="3 4" key="1">
    <citation type="submission" date="2018-03" db="EMBL/GenBank/DDBJ databases">
        <title>Genomic Encyclopedia of Archaeal and Bacterial Type Strains, Phase II (KMG-II): from individual species to whole genera.</title>
        <authorList>
            <person name="Goeker M."/>
        </authorList>
    </citation>
    <scope>NUCLEOTIDE SEQUENCE [LARGE SCALE GENOMIC DNA]</scope>
    <source>
        <strain evidence="3 4">DSM 28229</strain>
    </source>
</reference>
<proteinExistence type="predicted"/>
<dbReference type="Pfam" id="PF04892">
    <property type="entry name" value="VanZ"/>
    <property type="match status" value="1"/>
</dbReference>
<dbReference type="PANTHER" id="PTHR28008">
    <property type="entry name" value="DOMAIN PROTEIN, PUTATIVE (AFU_ORTHOLOGUE AFUA_3G10980)-RELATED"/>
    <property type="match status" value="1"/>
</dbReference>
<organism evidence="3 4">
    <name type="scientific">Sediminitomix flava</name>
    <dbReference type="NCBI Taxonomy" id="379075"/>
    <lineage>
        <taxon>Bacteria</taxon>
        <taxon>Pseudomonadati</taxon>
        <taxon>Bacteroidota</taxon>
        <taxon>Cytophagia</taxon>
        <taxon>Cytophagales</taxon>
        <taxon>Flammeovirgaceae</taxon>
        <taxon>Sediminitomix</taxon>
    </lineage>
</organism>
<evidence type="ECO:0000259" key="2">
    <source>
        <dbReference type="Pfam" id="PF04892"/>
    </source>
</evidence>
<gene>
    <name evidence="3" type="ORF">BC781_1011322</name>
</gene>
<keyword evidence="1" id="KW-0812">Transmembrane</keyword>
<dbReference type="InterPro" id="IPR006976">
    <property type="entry name" value="VanZ-like"/>
</dbReference>
<accession>A0A315ZI87</accession>
<keyword evidence="4" id="KW-1185">Reference proteome</keyword>
<feature type="transmembrane region" description="Helical" evidence="1">
    <location>
        <begin position="106"/>
        <end position="123"/>
    </location>
</feature>
<feature type="domain" description="VanZ-like" evidence="2">
    <location>
        <begin position="41"/>
        <end position="123"/>
    </location>
</feature>
<feature type="transmembrane region" description="Helical" evidence="1">
    <location>
        <begin position="7"/>
        <end position="23"/>
    </location>
</feature>
<evidence type="ECO:0000313" key="3">
    <source>
        <dbReference type="EMBL" id="PWJ44933.1"/>
    </source>
</evidence>
<keyword evidence="1" id="KW-0472">Membrane</keyword>
<evidence type="ECO:0000313" key="4">
    <source>
        <dbReference type="Proteomes" id="UP000245535"/>
    </source>
</evidence>
<protein>
    <submittedName>
        <fullName evidence="3">VanZ family protein</fullName>
    </submittedName>
</protein>
<dbReference type="AlphaFoldDB" id="A0A315ZI87"/>
<dbReference type="OrthoDB" id="1524985at2"/>
<sequence length="132" mass="14897">MKKILEYLLPILWMLFSLFLFLAPPSDFDTGNSLFDFPHKDKVAHIVIFGILSFLWMRVFNRTNLKTGTNISIYALIGFIVLSWAISTEVMQATLTTTRSGDILDVFADLFGGSLGIVGYHILNRTALKVFC</sequence>
<dbReference type="NCBIfam" id="NF037970">
    <property type="entry name" value="vanZ_1"/>
    <property type="match status" value="1"/>
</dbReference>
<name>A0A315ZI87_SEDFL</name>
<comment type="caution">
    <text evidence="3">The sequence shown here is derived from an EMBL/GenBank/DDBJ whole genome shotgun (WGS) entry which is preliminary data.</text>
</comment>
<feature type="transmembrane region" description="Helical" evidence="1">
    <location>
        <begin position="67"/>
        <end position="86"/>
    </location>
</feature>
<dbReference type="PANTHER" id="PTHR28008:SF1">
    <property type="entry name" value="DOMAIN PROTEIN, PUTATIVE (AFU_ORTHOLOGUE AFUA_3G10980)-RELATED"/>
    <property type="match status" value="1"/>
</dbReference>
<dbReference type="EMBL" id="QGDO01000001">
    <property type="protein sequence ID" value="PWJ44933.1"/>
    <property type="molecule type" value="Genomic_DNA"/>
</dbReference>
<evidence type="ECO:0000256" key="1">
    <source>
        <dbReference type="SAM" id="Phobius"/>
    </source>
</evidence>